<dbReference type="WBParaSite" id="TCLT_0000755501-mRNA-1">
    <property type="protein sequence ID" value="TCLT_0000755501-mRNA-1"/>
    <property type="gene ID" value="TCLT_0000755501"/>
</dbReference>
<organism evidence="5">
    <name type="scientific">Thelazia callipaeda</name>
    <name type="common">Oriental eyeworm</name>
    <name type="synonym">Parasitic nematode</name>
    <dbReference type="NCBI Taxonomy" id="103827"/>
    <lineage>
        <taxon>Eukaryota</taxon>
        <taxon>Metazoa</taxon>
        <taxon>Ecdysozoa</taxon>
        <taxon>Nematoda</taxon>
        <taxon>Chromadorea</taxon>
        <taxon>Rhabditida</taxon>
        <taxon>Spirurina</taxon>
        <taxon>Spiruromorpha</taxon>
        <taxon>Thelazioidea</taxon>
        <taxon>Thelaziidae</taxon>
        <taxon>Thelazia</taxon>
    </lineage>
</organism>
<evidence type="ECO:0000256" key="1">
    <source>
        <dbReference type="SAM" id="MobiDB-lite"/>
    </source>
</evidence>
<name>A0A0N5D3P1_THECL</name>
<reference evidence="5" key="1">
    <citation type="submission" date="2017-02" db="UniProtKB">
        <authorList>
            <consortium name="WormBaseParasite"/>
        </authorList>
    </citation>
    <scope>IDENTIFICATION</scope>
</reference>
<gene>
    <name evidence="3" type="ORF">TCLT_LOCUS7544</name>
</gene>
<dbReference type="EMBL" id="UYYF01004520">
    <property type="protein sequence ID" value="VDN05011.1"/>
    <property type="molecule type" value="Genomic_DNA"/>
</dbReference>
<protein>
    <submittedName>
        <fullName evidence="5">XK-related protein</fullName>
    </submittedName>
</protein>
<proteinExistence type="predicted"/>
<feature type="region of interest" description="Disordered" evidence="1">
    <location>
        <begin position="142"/>
        <end position="192"/>
    </location>
</feature>
<dbReference type="Proteomes" id="UP000276776">
    <property type="component" value="Unassembled WGS sequence"/>
</dbReference>
<feature type="transmembrane region" description="Helical" evidence="2">
    <location>
        <begin position="93"/>
        <end position="109"/>
    </location>
</feature>
<keyword evidence="4" id="KW-1185">Reference proteome</keyword>
<dbReference type="OrthoDB" id="5871872at2759"/>
<keyword evidence="2" id="KW-0812">Transmembrane</keyword>
<keyword evidence="2" id="KW-1133">Transmembrane helix</keyword>
<dbReference type="AlphaFoldDB" id="A0A0N5D3P1"/>
<keyword evidence="2" id="KW-0472">Membrane</keyword>
<evidence type="ECO:0000256" key="2">
    <source>
        <dbReference type="SAM" id="Phobius"/>
    </source>
</evidence>
<sequence>MAAKVAHNCALTPQNPLYAFLYDQKHMSARGLRYLHKKSGMDECQLAIVILIGTSVYLTTGSHARFVANSILIAVPVLLTFVYPNEKPPFRNLLYYWLVYLFATLFLDAGLGRQKFYYCMKVSLLITLIAFPESSAKSKKSDESIQKETISSSESIQKETISSSESIQKETINSSDTVSHRDETSETSSSEDEELSFLLEDQHFPKQKSVFPNYKAKTDQYASAQKTEANAIRKHQRVPKLFSVQEPQELELKSLNDYKSVPVRKLKAVIVQESKSAPLLNFKIVPVQKPSKLATSEQLESLSEFYSTSKHKQKSICMQKYDNISDKEVKVAKSTQAPVEQHRGSSTQMSKSQMLPSENFGTTVIKIKKSRTHEDEQNAPVEFWNVEVKQPHSVVSQEAVLKTPIISHSETISKIPSENSELISVKSEKESEMPKTTTEIMPSQHVHTDNAFRACDNKTTNINSNKIERFNAGKDVSEKNSS</sequence>
<feature type="region of interest" description="Disordered" evidence="1">
    <location>
        <begin position="335"/>
        <end position="354"/>
    </location>
</feature>
<evidence type="ECO:0000313" key="4">
    <source>
        <dbReference type="Proteomes" id="UP000276776"/>
    </source>
</evidence>
<evidence type="ECO:0000313" key="3">
    <source>
        <dbReference type="EMBL" id="VDN05011.1"/>
    </source>
</evidence>
<evidence type="ECO:0000313" key="5">
    <source>
        <dbReference type="WBParaSite" id="TCLT_0000755501-mRNA-1"/>
    </source>
</evidence>
<reference evidence="3 4" key="2">
    <citation type="submission" date="2018-11" db="EMBL/GenBank/DDBJ databases">
        <authorList>
            <consortium name="Pathogen Informatics"/>
        </authorList>
    </citation>
    <scope>NUCLEOTIDE SEQUENCE [LARGE SCALE GENOMIC DNA]</scope>
</reference>
<accession>A0A0N5D3P1</accession>
<feature type="compositionally biased region" description="Polar residues" evidence="1">
    <location>
        <begin position="147"/>
        <end position="177"/>
    </location>
</feature>
<feature type="transmembrane region" description="Helical" evidence="2">
    <location>
        <begin position="66"/>
        <end position="84"/>
    </location>
</feature>